<dbReference type="RefSeq" id="WP_378574221.1">
    <property type="nucleotide sequence ID" value="NZ_JBHSFQ010000010.1"/>
</dbReference>
<dbReference type="PROSITE" id="PS51257">
    <property type="entry name" value="PROKAR_LIPOPROTEIN"/>
    <property type="match status" value="1"/>
</dbReference>
<dbReference type="Proteomes" id="UP001595923">
    <property type="component" value="Unassembled WGS sequence"/>
</dbReference>
<evidence type="ECO:0000313" key="4">
    <source>
        <dbReference type="Proteomes" id="UP001595923"/>
    </source>
</evidence>
<dbReference type="InterPro" id="IPR026004">
    <property type="entry name" value="Septum_form"/>
</dbReference>
<keyword evidence="4" id="KW-1185">Reference proteome</keyword>
<dbReference type="Pfam" id="PF13845">
    <property type="entry name" value="Septum_form"/>
    <property type="match status" value="1"/>
</dbReference>
<evidence type="ECO:0000256" key="1">
    <source>
        <dbReference type="SAM" id="MobiDB-lite"/>
    </source>
</evidence>
<comment type="caution">
    <text evidence="3">The sequence shown here is derived from an EMBL/GenBank/DDBJ whole genome shotgun (WGS) entry which is preliminary data.</text>
</comment>
<evidence type="ECO:0000259" key="2">
    <source>
        <dbReference type="Pfam" id="PF13845"/>
    </source>
</evidence>
<sequence>MSKSLTVRTLIGLAAVGATVSLSGCGALIQQIAGGGAQPAPETESAPAAEGGDTAAPPAEAPGSGEENTDIFDLSVGDCVNDGASTGEVTEIPTISCAEPHDSEVYHEIQSTASSFDQTAIDTEAEEGCQAAFESFVGIDYGSSVLYFSWYAPTQQSWDSGDREIDCLIYEPDVQTTGTLAGAAR</sequence>
<dbReference type="EMBL" id="JBHSFQ010000010">
    <property type="protein sequence ID" value="MFC4562763.1"/>
    <property type="molecule type" value="Genomic_DNA"/>
</dbReference>
<gene>
    <name evidence="3" type="ORF">ACFO4E_12930</name>
</gene>
<organism evidence="3 4">
    <name type="scientific">Nocardiopsis mangrovi</name>
    <dbReference type="NCBI Taxonomy" id="1179818"/>
    <lineage>
        <taxon>Bacteria</taxon>
        <taxon>Bacillati</taxon>
        <taxon>Actinomycetota</taxon>
        <taxon>Actinomycetes</taxon>
        <taxon>Streptosporangiales</taxon>
        <taxon>Nocardiopsidaceae</taxon>
        <taxon>Nocardiopsis</taxon>
    </lineage>
</organism>
<evidence type="ECO:0000313" key="3">
    <source>
        <dbReference type="EMBL" id="MFC4562763.1"/>
    </source>
</evidence>
<feature type="domain" description="Septum formation-related" evidence="2">
    <location>
        <begin position="77"/>
        <end position="173"/>
    </location>
</feature>
<protein>
    <submittedName>
        <fullName evidence="3">Septum formation family protein</fullName>
    </submittedName>
</protein>
<feature type="compositionally biased region" description="Low complexity" evidence="1">
    <location>
        <begin position="38"/>
        <end position="66"/>
    </location>
</feature>
<accession>A0ABV9DXK2</accession>
<name>A0ABV9DXK2_9ACTN</name>
<reference evidence="4" key="1">
    <citation type="journal article" date="2019" name="Int. J. Syst. Evol. Microbiol.">
        <title>The Global Catalogue of Microorganisms (GCM) 10K type strain sequencing project: providing services to taxonomists for standard genome sequencing and annotation.</title>
        <authorList>
            <consortium name="The Broad Institute Genomics Platform"/>
            <consortium name="The Broad Institute Genome Sequencing Center for Infectious Disease"/>
            <person name="Wu L."/>
            <person name="Ma J."/>
        </authorList>
    </citation>
    <scope>NUCLEOTIDE SEQUENCE [LARGE SCALE GENOMIC DNA]</scope>
    <source>
        <strain evidence="4">XZYJ18</strain>
    </source>
</reference>
<proteinExistence type="predicted"/>
<feature type="region of interest" description="Disordered" evidence="1">
    <location>
        <begin position="35"/>
        <end position="71"/>
    </location>
</feature>